<evidence type="ECO:0000313" key="2">
    <source>
        <dbReference type="Proteomes" id="UP000747542"/>
    </source>
</evidence>
<organism evidence="1 2">
    <name type="scientific">Homarus americanus</name>
    <name type="common">American lobster</name>
    <dbReference type="NCBI Taxonomy" id="6706"/>
    <lineage>
        <taxon>Eukaryota</taxon>
        <taxon>Metazoa</taxon>
        <taxon>Ecdysozoa</taxon>
        <taxon>Arthropoda</taxon>
        <taxon>Crustacea</taxon>
        <taxon>Multicrustacea</taxon>
        <taxon>Malacostraca</taxon>
        <taxon>Eumalacostraca</taxon>
        <taxon>Eucarida</taxon>
        <taxon>Decapoda</taxon>
        <taxon>Pleocyemata</taxon>
        <taxon>Astacidea</taxon>
        <taxon>Nephropoidea</taxon>
        <taxon>Nephropidae</taxon>
        <taxon>Homarus</taxon>
    </lineage>
</organism>
<keyword evidence="2" id="KW-1185">Reference proteome</keyword>
<dbReference type="AlphaFoldDB" id="A0A8J5N4E4"/>
<dbReference type="Proteomes" id="UP000747542">
    <property type="component" value="Unassembled WGS sequence"/>
</dbReference>
<proteinExistence type="predicted"/>
<gene>
    <name evidence="1" type="ORF">Hamer_G008637</name>
</gene>
<sequence>MIWLLGIIFNFLREAPITRRRRYNSNTHQAHHAHDDLYAHAHDQMTTMSFLEEALLAVNRWAKRESF</sequence>
<protein>
    <submittedName>
        <fullName evidence="1">Uncharacterized protein</fullName>
    </submittedName>
</protein>
<name>A0A8J5N4E4_HOMAM</name>
<evidence type="ECO:0000313" key="1">
    <source>
        <dbReference type="EMBL" id="KAG7173111.1"/>
    </source>
</evidence>
<accession>A0A8J5N4E4</accession>
<comment type="caution">
    <text evidence="1">The sequence shown here is derived from an EMBL/GenBank/DDBJ whole genome shotgun (WGS) entry which is preliminary data.</text>
</comment>
<reference evidence="1" key="1">
    <citation type="journal article" date="2021" name="Sci. Adv.">
        <title>The American lobster genome reveals insights on longevity, neural, and immune adaptations.</title>
        <authorList>
            <person name="Polinski J.M."/>
            <person name="Zimin A.V."/>
            <person name="Clark K.F."/>
            <person name="Kohn A.B."/>
            <person name="Sadowski N."/>
            <person name="Timp W."/>
            <person name="Ptitsyn A."/>
            <person name="Khanna P."/>
            <person name="Romanova D.Y."/>
            <person name="Williams P."/>
            <person name="Greenwood S.J."/>
            <person name="Moroz L.L."/>
            <person name="Walt D.R."/>
            <person name="Bodnar A.G."/>
        </authorList>
    </citation>
    <scope>NUCLEOTIDE SEQUENCE</scope>
    <source>
        <strain evidence="1">GMGI-L3</strain>
    </source>
</reference>
<dbReference type="EMBL" id="JAHLQT010010178">
    <property type="protein sequence ID" value="KAG7173111.1"/>
    <property type="molecule type" value="Genomic_DNA"/>
</dbReference>